<dbReference type="GO" id="GO:0006364">
    <property type="term" value="P:rRNA processing"/>
    <property type="evidence" value="ECO:0007669"/>
    <property type="project" value="InterPro"/>
</dbReference>
<dbReference type="GO" id="GO:0000027">
    <property type="term" value="P:ribosomal large subunit assembly"/>
    <property type="evidence" value="ECO:0007669"/>
    <property type="project" value="TreeGrafter"/>
</dbReference>
<sequence length="353" mass="41185">MPSKDNNTNMSSSSSSRIANASEDNEIKMDIEEGHITSNNNNNNINTDPYMMKGAEYLNKESRWKNKQRVLVLSTRGINFRHRHLMEDIKKLLPHHKSEVKWEKKQPFSEISEMSELRSCNNIILLEARRHEELYMWVAKCPNGPSIKFQILNIHTLGELRLAGNSLLGSRPLLSFDSAFESDNYVHNINFSQEQKHLKLPLKLIKDLFIQVFGTPRYHPKSKPFHDHVISFNFLDGKIWFRHYQIAPTTERDHNNVDKQVLIEIGPRFVLEPILILDGTFSGQVLYRNPDYKSPTLLRNIIKQGYSSSYLQRVQSKQKRSDYKDDLDSSLMNVPEKKMQILRSDNVDDFLLE</sequence>
<dbReference type="SMART" id="SM00879">
    <property type="entry name" value="Brix"/>
    <property type="match status" value="1"/>
</dbReference>
<dbReference type="InterPro" id="IPR007109">
    <property type="entry name" value="Brix"/>
</dbReference>
<dbReference type="PANTHER" id="PTHR13634:SF0">
    <property type="entry name" value="RIBOSOME BIOGENESIS PROTEIN BRX1 HOMOLOG"/>
    <property type="match status" value="1"/>
</dbReference>
<dbReference type="OMA" id="YRHRHLM"/>
<comment type="subcellular location">
    <subcellularLocation>
        <location evidence="1">Nucleus</location>
        <location evidence="1">Nucleolus</location>
    </subcellularLocation>
</comment>
<evidence type="ECO:0000313" key="7">
    <source>
        <dbReference type="EMBL" id="QOY42042.1"/>
    </source>
</evidence>
<proteinExistence type="inferred from homology"/>
<evidence type="ECO:0000313" key="8">
    <source>
        <dbReference type="Proteomes" id="UP000593906"/>
    </source>
</evidence>
<dbReference type="GO" id="GO:0019843">
    <property type="term" value="F:rRNA binding"/>
    <property type="evidence" value="ECO:0007669"/>
    <property type="project" value="InterPro"/>
</dbReference>
<feature type="domain" description="Brix" evidence="6">
    <location>
        <begin position="68"/>
        <end position="282"/>
    </location>
</feature>
<dbReference type="InterPro" id="IPR026532">
    <property type="entry name" value="BRX1"/>
</dbReference>
<keyword evidence="4" id="KW-0539">Nucleus</keyword>
<dbReference type="GO" id="GO:0005730">
    <property type="term" value="C:nucleolus"/>
    <property type="evidence" value="ECO:0007669"/>
    <property type="project" value="UniProtKB-SubCell"/>
</dbReference>
<name>A0A7S7RG75_CRYPV</name>
<comment type="similarity">
    <text evidence="2">Belongs to the BRX1 family.</text>
</comment>
<feature type="compositionally biased region" description="Polar residues" evidence="5">
    <location>
        <begin position="1"/>
        <end position="10"/>
    </location>
</feature>
<evidence type="ECO:0000256" key="3">
    <source>
        <dbReference type="ARBA" id="ARBA00022517"/>
    </source>
</evidence>
<dbReference type="VEuPathDB" id="CryptoDB:CPATCC_0018650"/>
<dbReference type="Proteomes" id="UP000593906">
    <property type="component" value="Chromosome 4"/>
</dbReference>
<dbReference type="AlphaFoldDB" id="A0A7S7RG75"/>
<dbReference type="SUPFAM" id="SSF52954">
    <property type="entry name" value="Class II aaRS ABD-related"/>
    <property type="match status" value="1"/>
</dbReference>
<dbReference type="PROSITE" id="PS50833">
    <property type="entry name" value="BRIX"/>
    <property type="match status" value="1"/>
</dbReference>
<evidence type="ECO:0000256" key="2">
    <source>
        <dbReference type="ARBA" id="ARBA00006369"/>
    </source>
</evidence>
<evidence type="ECO:0000259" key="6">
    <source>
        <dbReference type="PROSITE" id="PS50833"/>
    </source>
</evidence>
<dbReference type="PANTHER" id="PTHR13634">
    <property type="entry name" value="RIBOSOME BIOGENESIS PROTEIN BRIX"/>
    <property type="match status" value="1"/>
</dbReference>
<reference evidence="7 8" key="1">
    <citation type="submission" date="2019-09" db="EMBL/GenBank/DDBJ databases">
        <title>Consistent, comparative and evidence-based genome assembly and annotation for Cryptosporidium parvum, C. hominis and C. tyzzeri.</title>
        <authorList>
            <person name="Baptista R.P."/>
            <person name="Li Y."/>
            <person name="Sateriale A."/>
            <person name="Ansell B."/>
            <person name="Jex A."/>
            <person name="Sanders M."/>
            <person name="Brooks K."/>
            <person name="Tracey A."/>
            <person name="Berriman M."/>
            <person name="Striepen B."/>
            <person name="Cotton J.A."/>
            <person name="Kissinger J.C."/>
        </authorList>
    </citation>
    <scope>NUCLEOTIDE SEQUENCE [LARGE SCALE GENOMIC DNA]</scope>
    <source>
        <strain evidence="7 8">IOWA-ATCC</strain>
    </source>
</reference>
<evidence type="ECO:0000256" key="4">
    <source>
        <dbReference type="ARBA" id="ARBA00023242"/>
    </source>
</evidence>
<gene>
    <name evidence="7" type="ORF">CPATCC_001639</name>
</gene>
<dbReference type="Pfam" id="PF04427">
    <property type="entry name" value="Brix"/>
    <property type="match status" value="1"/>
</dbReference>
<accession>A0A7S7RG75</accession>
<evidence type="ECO:0000256" key="1">
    <source>
        <dbReference type="ARBA" id="ARBA00004604"/>
    </source>
</evidence>
<keyword evidence="3" id="KW-0690">Ribosome biogenesis</keyword>
<protein>
    <recommendedName>
        <fullName evidence="6">Brix domain-containing protein</fullName>
    </recommendedName>
</protein>
<organism evidence="7 8">
    <name type="scientific">Cryptosporidium parvum</name>
    <dbReference type="NCBI Taxonomy" id="5807"/>
    <lineage>
        <taxon>Eukaryota</taxon>
        <taxon>Sar</taxon>
        <taxon>Alveolata</taxon>
        <taxon>Apicomplexa</taxon>
        <taxon>Conoidasida</taxon>
        <taxon>Coccidia</taxon>
        <taxon>Eucoccidiorida</taxon>
        <taxon>Eimeriorina</taxon>
        <taxon>Cryptosporidiidae</taxon>
        <taxon>Cryptosporidium</taxon>
    </lineage>
</organism>
<dbReference type="EMBL" id="CP044419">
    <property type="protein sequence ID" value="QOY42042.1"/>
    <property type="molecule type" value="Genomic_DNA"/>
</dbReference>
<evidence type="ECO:0000256" key="5">
    <source>
        <dbReference type="SAM" id="MobiDB-lite"/>
    </source>
</evidence>
<feature type="region of interest" description="Disordered" evidence="5">
    <location>
        <begin position="1"/>
        <end position="20"/>
    </location>
</feature>